<keyword evidence="1" id="KW-0694">RNA-binding</keyword>
<sequence>MKLFNGDVVVLRDYRRGTIAGDIIAFVPSDIDDDAYDYVLFEDYTDDYRHIQDDGLDIMEVYRIDWGDDEHEGSREYERIWRRVDPRYMLKNGDIVTLRNEKDYIVSGPYFVHRATYEVVYWDYFTDDLQHGERNSDIDVMVIIRDGREIWRRD</sequence>
<gene>
    <name evidence="2" type="ORF">FYJ84_04150</name>
</gene>
<dbReference type="RefSeq" id="WP_154406340.1">
    <property type="nucleotide sequence ID" value="NZ_VUNR01000005.1"/>
</dbReference>
<dbReference type="Proteomes" id="UP000433181">
    <property type="component" value="Unassembled WGS sequence"/>
</dbReference>
<dbReference type="EMBL" id="VUNR01000005">
    <property type="protein sequence ID" value="MSU08185.1"/>
    <property type="molecule type" value="Genomic_DNA"/>
</dbReference>
<name>A0A6I2UEB3_9FIRM</name>
<organism evidence="2 3">
    <name type="scientific">Anaerovibrio slackiae</name>
    <dbReference type="NCBI Taxonomy" id="2652309"/>
    <lineage>
        <taxon>Bacteria</taxon>
        <taxon>Bacillati</taxon>
        <taxon>Bacillota</taxon>
        <taxon>Negativicutes</taxon>
        <taxon>Selenomonadales</taxon>
        <taxon>Selenomonadaceae</taxon>
        <taxon>Anaerovibrio</taxon>
    </lineage>
</organism>
<proteinExistence type="predicted"/>
<evidence type="ECO:0000256" key="1">
    <source>
        <dbReference type="PROSITE-ProRule" id="PRU00182"/>
    </source>
</evidence>
<reference evidence="2 3" key="1">
    <citation type="submission" date="2019-08" db="EMBL/GenBank/DDBJ databases">
        <title>In-depth cultivation of the pig gut microbiome towards novel bacterial diversity and tailored functional studies.</title>
        <authorList>
            <person name="Wylensek D."/>
            <person name="Hitch T.C.A."/>
            <person name="Clavel T."/>
        </authorList>
    </citation>
    <scope>NUCLEOTIDE SEQUENCE [LARGE SCALE GENOMIC DNA]</scope>
    <source>
        <strain evidence="2 3">WCA-693-APC-5D-A</strain>
    </source>
</reference>
<evidence type="ECO:0000313" key="2">
    <source>
        <dbReference type="EMBL" id="MSU08185.1"/>
    </source>
</evidence>
<accession>A0A6I2UEB3</accession>
<evidence type="ECO:0000313" key="3">
    <source>
        <dbReference type="Proteomes" id="UP000433181"/>
    </source>
</evidence>
<protein>
    <submittedName>
        <fullName evidence="2">Uncharacterized protein</fullName>
    </submittedName>
</protein>
<comment type="caution">
    <text evidence="2">The sequence shown here is derived from an EMBL/GenBank/DDBJ whole genome shotgun (WGS) entry which is preliminary data.</text>
</comment>
<dbReference type="GO" id="GO:0003723">
    <property type="term" value="F:RNA binding"/>
    <property type="evidence" value="ECO:0007669"/>
    <property type="project" value="UniProtKB-KW"/>
</dbReference>
<dbReference type="AlphaFoldDB" id="A0A6I2UEB3"/>
<dbReference type="PROSITE" id="PS50889">
    <property type="entry name" value="S4"/>
    <property type="match status" value="1"/>
</dbReference>
<keyword evidence="3" id="KW-1185">Reference proteome</keyword>
<dbReference type="GeneID" id="96778097"/>